<dbReference type="GO" id="GO:0006631">
    <property type="term" value="P:fatty acid metabolic process"/>
    <property type="evidence" value="ECO:0007669"/>
    <property type="project" value="UniProtKB-KW"/>
</dbReference>
<dbReference type="Gene3D" id="1.10.540.10">
    <property type="entry name" value="Acyl-CoA dehydrogenase/oxidase, N-terminal domain"/>
    <property type="match status" value="1"/>
</dbReference>
<keyword evidence="7 27" id="KW-0285">Flavoprotein</keyword>
<evidence type="ECO:0000256" key="26">
    <source>
        <dbReference type="ARBA" id="ARBA00051903"/>
    </source>
</evidence>
<evidence type="ECO:0000256" key="15">
    <source>
        <dbReference type="ARBA" id="ARBA00037895"/>
    </source>
</evidence>
<dbReference type="InterPro" id="IPR006091">
    <property type="entry name" value="Acyl-CoA_Oxase/DH_mid-dom"/>
</dbReference>
<dbReference type="Pfam" id="PF00441">
    <property type="entry name" value="Acyl-CoA_dh_1"/>
    <property type="match status" value="1"/>
</dbReference>
<dbReference type="Gene3D" id="2.40.110.10">
    <property type="entry name" value="Butyryl-CoA Dehydrogenase, subunit A, domain 2"/>
    <property type="match status" value="1"/>
</dbReference>
<dbReference type="GO" id="GO:0005759">
    <property type="term" value="C:mitochondrial matrix"/>
    <property type="evidence" value="ECO:0007669"/>
    <property type="project" value="UniProtKB-SubCell"/>
</dbReference>
<evidence type="ECO:0000313" key="31">
    <source>
        <dbReference type="EMBL" id="CAD5122559.1"/>
    </source>
</evidence>
<keyword evidence="6" id="KW-0597">Phosphoprotein</keyword>
<evidence type="ECO:0000256" key="5">
    <source>
        <dbReference type="ARBA" id="ARBA00011881"/>
    </source>
</evidence>
<name>A0A7I8W6Y9_9ANNE</name>
<comment type="catalytic activity">
    <reaction evidence="24">
        <text>hexanoyl-CoA + oxidized [electron-transfer flavoprotein] + H(+) = (2E)-hexenoyl-CoA + reduced [electron-transfer flavoprotein]</text>
        <dbReference type="Rhea" id="RHEA:43464"/>
        <dbReference type="Rhea" id="RHEA-COMP:10685"/>
        <dbReference type="Rhea" id="RHEA-COMP:10686"/>
        <dbReference type="ChEBI" id="CHEBI:15378"/>
        <dbReference type="ChEBI" id="CHEBI:57692"/>
        <dbReference type="ChEBI" id="CHEBI:58307"/>
        <dbReference type="ChEBI" id="CHEBI:62077"/>
        <dbReference type="ChEBI" id="CHEBI:62620"/>
    </reaction>
    <physiologicalReaction direction="left-to-right" evidence="24">
        <dbReference type="Rhea" id="RHEA:43465"/>
    </physiologicalReaction>
</comment>
<dbReference type="PROSITE" id="PS00073">
    <property type="entry name" value="ACYL_COA_DH_2"/>
    <property type="match status" value="1"/>
</dbReference>
<evidence type="ECO:0000256" key="13">
    <source>
        <dbReference type="ARBA" id="ARBA00023098"/>
    </source>
</evidence>
<keyword evidence="10" id="KW-0809">Transit peptide</keyword>
<keyword evidence="32" id="KW-1185">Reference proteome</keyword>
<dbReference type="EC" id="1.3.8.5" evidence="16"/>
<evidence type="ECO:0000256" key="18">
    <source>
        <dbReference type="ARBA" id="ARBA00041537"/>
    </source>
</evidence>
<organism evidence="31 32">
    <name type="scientific">Dimorphilus gyrociliatus</name>
    <dbReference type="NCBI Taxonomy" id="2664684"/>
    <lineage>
        <taxon>Eukaryota</taxon>
        <taxon>Metazoa</taxon>
        <taxon>Spiralia</taxon>
        <taxon>Lophotrochozoa</taxon>
        <taxon>Annelida</taxon>
        <taxon>Polychaeta</taxon>
        <taxon>Polychaeta incertae sedis</taxon>
        <taxon>Dinophilidae</taxon>
        <taxon>Dimorphilus</taxon>
    </lineage>
</organism>
<keyword evidence="9" id="KW-0276">Fatty acid metabolism</keyword>
<dbReference type="FunFam" id="2.40.110.10:FF:000001">
    <property type="entry name" value="Acyl-CoA dehydrogenase, mitochondrial"/>
    <property type="match status" value="1"/>
</dbReference>
<dbReference type="FunFam" id="1.10.540.10:FF:000012">
    <property type="entry name" value="Acyl-CoA dehydrogenase short/branched chain"/>
    <property type="match status" value="1"/>
</dbReference>
<comment type="caution">
    <text evidence="31">The sequence shown here is derived from an EMBL/GenBank/DDBJ whole genome shotgun (WGS) entry which is preliminary data.</text>
</comment>
<dbReference type="GO" id="GO:0050660">
    <property type="term" value="F:flavin adenine dinucleotide binding"/>
    <property type="evidence" value="ECO:0007669"/>
    <property type="project" value="InterPro"/>
</dbReference>
<dbReference type="FunFam" id="1.20.140.10:FF:000002">
    <property type="entry name" value="Acyl-CoA dehydrogenase short/branched chain"/>
    <property type="match status" value="1"/>
</dbReference>
<comment type="pathway">
    <text evidence="3">Lipid metabolism; mitochondrial fatty acid beta-oxidation.</text>
</comment>
<evidence type="ECO:0000259" key="30">
    <source>
        <dbReference type="Pfam" id="PF02771"/>
    </source>
</evidence>
<comment type="catalytic activity">
    <reaction evidence="21">
        <text>valproyl-CoA + oxidized [electron-transfer flavoprotein] + H(+) = (2E)-2-propylpent-2-enoyl-CoA + reduced [electron-transfer flavoprotein]</text>
        <dbReference type="Rhea" id="RHEA:65344"/>
        <dbReference type="Rhea" id="RHEA-COMP:10685"/>
        <dbReference type="Rhea" id="RHEA-COMP:10686"/>
        <dbReference type="ChEBI" id="CHEBI:15378"/>
        <dbReference type="ChEBI" id="CHEBI:57692"/>
        <dbReference type="ChEBI" id="CHEBI:58307"/>
        <dbReference type="ChEBI" id="CHEBI:156457"/>
        <dbReference type="ChEBI" id="CHEBI:156458"/>
    </reaction>
    <physiologicalReaction direction="left-to-right" evidence="21">
        <dbReference type="Rhea" id="RHEA:65345"/>
    </physiologicalReaction>
</comment>
<dbReference type="SUPFAM" id="SSF47203">
    <property type="entry name" value="Acyl-CoA dehydrogenase C-terminal domain-like"/>
    <property type="match status" value="1"/>
</dbReference>
<evidence type="ECO:0000256" key="22">
    <source>
        <dbReference type="ARBA" id="ARBA00048592"/>
    </source>
</evidence>
<evidence type="ECO:0000256" key="1">
    <source>
        <dbReference type="ARBA" id="ARBA00001974"/>
    </source>
</evidence>
<evidence type="ECO:0000313" key="32">
    <source>
        <dbReference type="Proteomes" id="UP000549394"/>
    </source>
</evidence>
<comment type="cofactor">
    <cofactor evidence="1 27">
        <name>FAD</name>
        <dbReference type="ChEBI" id="CHEBI:57692"/>
    </cofactor>
</comment>
<comment type="subcellular location">
    <subcellularLocation>
        <location evidence="2">Mitochondrion matrix</location>
    </subcellularLocation>
</comment>
<comment type="subunit">
    <text evidence="5">Homotetramer.</text>
</comment>
<evidence type="ECO:0000256" key="25">
    <source>
        <dbReference type="ARBA" id="ARBA00049552"/>
    </source>
</evidence>
<dbReference type="InterPro" id="IPR037069">
    <property type="entry name" value="AcylCoA_DH/ox_N_sf"/>
</dbReference>
<keyword evidence="13" id="KW-0443">Lipid metabolism</keyword>
<evidence type="ECO:0000256" key="9">
    <source>
        <dbReference type="ARBA" id="ARBA00022832"/>
    </source>
</evidence>
<dbReference type="AlphaFoldDB" id="A0A7I8W6Y9"/>
<dbReference type="GO" id="GO:0003853">
    <property type="term" value="F:short-chain 2-methyl fatty acyl-CoA dehydrogenase activity"/>
    <property type="evidence" value="ECO:0007669"/>
    <property type="project" value="UniProtKB-EC"/>
</dbReference>
<evidence type="ECO:0000256" key="14">
    <source>
        <dbReference type="ARBA" id="ARBA00023128"/>
    </source>
</evidence>
<evidence type="ECO:0000256" key="23">
    <source>
        <dbReference type="ARBA" id="ARBA00049096"/>
    </source>
</evidence>
<reference evidence="31 32" key="1">
    <citation type="submission" date="2020-08" db="EMBL/GenBank/DDBJ databases">
        <authorList>
            <person name="Hejnol A."/>
        </authorList>
    </citation>
    <scope>NUCLEOTIDE SEQUENCE [LARGE SCALE GENOMIC DNA]</scope>
</reference>
<sequence length="424" mass="46988">MFQKAFVQPNFIKSLQCVGSKAFSSQSTASNEREYEILQGPLDLLSEEEIMFKDSVAKFAQENIAPFVKEMDKTGIIPDALLKKVFEQGLMGVEVPTEYNGSESTFFNTCLMIEEIAKVDMGISVIIDIQNTLINNMLKLLGTAEQKEKYLKRFPVDMAGSFCLSEAESGSDAFALKTRADQEGEYFILNGSKLWISNANVAGVFLVMANANPSKGYRGITCFIVDRDTPGLTVGRPEDKLGIRCSSTCPVIFDNVKVHKSQILGKLGEGYKYAIGFLNEGRIGISSQLVGAAQGCLDHTLPYVHERKQFGKKLWDFQGMQHQIAEMVTHVEAARLLTYNAARRKEAGLPATKQASMAKYYAAETACKVTSKCIDWLGGIGITKDFPVEKYYRDVKVGTIYEGTSNIQLNTIAKYLEIEANESY</sequence>
<gene>
    <name evidence="31" type="ORF">DGYR_LOCUS10360</name>
</gene>
<evidence type="ECO:0000256" key="11">
    <source>
        <dbReference type="ARBA" id="ARBA00022990"/>
    </source>
</evidence>
<dbReference type="InterPro" id="IPR013786">
    <property type="entry name" value="AcylCoA_DH/ox_N"/>
</dbReference>
<comment type="similarity">
    <text evidence="4 27">Belongs to the acyl-CoA dehydrogenase family.</text>
</comment>
<comment type="pathway">
    <text evidence="15">Amino-acid degradation; L-isoleucine degradation.</text>
</comment>
<evidence type="ECO:0000256" key="10">
    <source>
        <dbReference type="ARBA" id="ARBA00022946"/>
    </source>
</evidence>
<dbReference type="PANTHER" id="PTHR43884:SF1">
    <property type="entry name" value="SHORT_BRANCHED CHAIN SPECIFIC ACYL-COA DEHYDROGENASE, MITOCHONDRIAL"/>
    <property type="match status" value="1"/>
</dbReference>
<evidence type="ECO:0000256" key="19">
    <source>
        <dbReference type="ARBA" id="ARBA00042821"/>
    </source>
</evidence>
<evidence type="ECO:0000256" key="6">
    <source>
        <dbReference type="ARBA" id="ARBA00022553"/>
    </source>
</evidence>
<evidence type="ECO:0000256" key="3">
    <source>
        <dbReference type="ARBA" id="ARBA00005198"/>
    </source>
</evidence>
<keyword evidence="8 27" id="KW-0274">FAD</keyword>
<accession>A0A7I8W6Y9</accession>
<dbReference type="PANTHER" id="PTHR43884">
    <property type="entry name" value="ACYL-COA DEHYDROGENASE"/>
    <property type="match status" value="1"/>
</dbReference>
<evidence type="ECO:0000256" key="27">
    <source>
        <dbReference type="RuleBase" id="RU362125"/>
    </source>
</evidence>
<dbReference type="PROSITE" id="PS00072">
    <property type="entry name" value="ACYL_COA_DH_1"/>
    <property type="match status" value="1"/>
</dbReference>
<dbReference type="Pfam" id="PF02771">
    <property type="entry name" value="Acyl-CoA_dh_N"/>
    <property type="match status" value="1"/>
</dbReference>
<dbReference type="InterPro" id="IPR009075">
    <property type="entry name" value="AcylCo_DH/oxidase_C"/>
</dbReference>
<evidence type="ECO:0000256" key="24">
    <source>
        <dbReference type="ARBA" id="ARBA00049192"/>
    </source>
</evidence>
<dbReference type="Proteomes" id="UP000549394">
    <property type="component" value="Unassembled WGS sequence"/>
</dbReference>
<comment type="catalytic activity">
    <reaction evidence="22">
        <text>(2R)-2-methylbutanoyl-CoA + oxidized [electron-transfer flavoprotein] + H(+) = ethylacryloyl-CoA + reduced [electron-transfer flavoprotein]</text>
        <dbReference type="Rhea" id="RHEA:65296"/>
        <dbReference type="Rhea" id="RHEA-COMP:10685"/>
        <dbReference type="Rhea" id="RHEA-COMP:10686"/>
        <dbReference type="ChEBI" id="CHEBI:15378"/>
        <dbReference type="ChEBI" id="CHEBI:57692"/>
        <dbReference type="ChEBI" id="CHEBI:58307"/>
        <dbReference type="ChEBI" id="CHEBI:156439"/>
        <dbReference type="ChEBI" id="CHEBI:156440"/>
    </reaction>
    <physiologicalReaction direction="left-to-right" evidence="22">
        <dbReference type="Rhea" id="RHEA:65297"/>
    </physiologicalReaction>
</comment>
<keyword evidence="12 27" id="KW-0560">Oxidoreductase</keyword>
<feature type="domain" description="Acyl-CoA oxidase/dehydrogenase middle" evidence="29">
    <location>
        <begin position="161"/>
        <end position="256"/>
    </location>
</feature>
<dbReference type="InterPro" id="IPR036250">
    <property type="entry name" value="AcylCo_DH-like_C"/>
</dbReference>
<feature type="domain" description="Acyl-CoA dehydrogenase/oxidase N-terminal" evidence="30">
    <location>
        <begin position="46"/>
        <end position="153"/>
    </location>
</feature>
<evidence type="ECO:0000256" key="16">
    <source>
        <dbReference type="ARBA" id="ARBA00039036"/>
    </source>
</evidence>
<dbReference type="Pfam" id="PF02770">
    <property type="entry name" value="Acyl-CoA_dh_M"/>
    <property type="match status" value="1"/>
</dbReference>
<dbReference type="CDD" id="cd01158">
    <property type="entry name" value="SCAD_SBCAD"/>
    <property type="match status" value="1"/>
</dbReference>
<evidence type="ECO:0000256" key="4">
    <source>
        <dbReference type="ARBA" id="ARBA00009347"/>
    </source>
</evidence>
<protein>
    <recommendedName>
        <fullName evidence="17">Short/branched chain specific acyl-CoA dehydrogenase, mitochondrial</fullName>
        <ecNumber evidence="16">1.3.8.5</ecNumber>
    </recommendedName>
    <alternativeName>
        <fullName evidence="19">2-methyl branched chain acyl-CoA dehydrogenase</fullName>
    </alternativeName>
    <alternativeName>
        <fullName evidence="18">2-methylbutyryl-coenzyme A dehydrogenase</fullName>
    </alternativeName>
</protein>
<evidence type="ECO:0000256" key="21">
    <source>
        <dbReference type="ARBA" id="ARBA00048307"/>
    </source>
</evidence>
<dbReference type="SUPFAM" id="SSF56645">
    <property type="entry name" value="Acyl-CoA dehydrogenase NM domain-like"/>
    <property type="match status" value="1"/>
</dbReference>
<dbReference type="InterPro" id="IPR046373">
    <property type="entry name" value="Acyl-CoA_Oxase/DH_mid-dom_sf"/>
</dbReference>
<dbReference type="Gene3D" id="1.20.140.10">
    <property type="entry name" value="Butyryl-CoA Dehydrogenase, subunit A, domain 3"/>
    <property type="match status" value="1"/>
</dbReference>
<evidence type="ECO:0000256" key="2">
    <source>
        <dbReference type="ARBA" id="ARBA00004305"/>
    </source>
</evidence>
<evidence type="ECO:0000259" key="29">
    <source>
        <dbReference type="Pfam" id="PF02770"/>
    </source>
</evidence>
<evidence type="ECO:0000256" key="17">
    <source>
        <dbReference type="ARBA" id="ARBA00039850"/>
    </source>
</evidence>
<comment type="catalytic activity">
    <reaction evidence="20">
        <text>2-methylbutanoyl-CoA + oxidized [electron-transfer flavoprotein] + H(+) = (2E)-2-methylbut-2-enoyl-CoA + reduced [electron-transfer flavoprotein]</text>
        <dbReference type="Rhea" id="RHEA:43780"/>
        <dbReference type="Rhea" id="RHEA-COMP:10685"/>
        <dbReference type="Rhea" id="RHEA-COMP:10686"/>
        <dbReference type="ChEBI" id="CHEBI:15378"/>
        <dbReference type="ChEBI" id="CHEBI:57336"/>
        <dbReference type="ChEBI" id="CHEBI:57337"/>
        <dbReference type="ChEBI" id="CHEBI:57692"/>
        <dbReference type="ChEBI" id="CHEBI:58307"/>
        <dbReference type="EC" id="1.3.8.5"/>
    </reaction>
    <physiologicalReaction direction="left-to-right" evidence="20">
        <dbReference type="Rhea" id="RHEA:43781"/>
    </physiologicalReaction>
</comment>
<dbReference type="OrthoDB" id="10262177at2759"/>
<comment type="catalytic activity">
    <reaction evidence="23">
        <text>butanoyl-CoA + oxidized [electron-transfer flavoprotein] + H(+) = (2E)-butenoyl-CoA + reduced [electron-transfer flavoprotein]</text>
        <dbReference type="Rhea" id="RHEA:24004"/>
        <dbReference type="Rhea" id="RHEA-COMP:10685"/>
        <dbReference type="Rhea" id="RHEA-COMP:10686"/>
        <dbReference type="ChEBI" id="CHEBI:15378"/>
        <dbReference type="ChEBI" id="CHEBI:57332"/>
        <dbReference type="ChEBI" id="CHEBI:57371"/>
        <dbReference type="ChEBI" id="CHEBI:57692"/>
        <dbReference type="ChEBI" id="CHEBI:58307"/>
    </reaction>
    <physiologicalReaction direction="left-to-right" evidence="23">
        <dbReference type="Rhea" id="RHEA:24005"/>
    </physiologicalReaction>
</comment>
<evidence type="ECO:0000256" key="7">
    <source>
        <dbReference type="ARBA" id="ARBA00022630"/>
    </source>
</evidence>
<feature type="domain" description="Acyl-CoA dehydrogenase/oxidase C-terminal" evidence="28">
    <location>
        <begin position="268"/>
        <end position="415"/>
    </location>
</feature>
<keyword evidence="11" id="KW-0007">Acetylation</keyword>
<comment type="catalytic activity">
    <reaction evidence="26">
        <text>2-methylpropanoyl-CoA + oxidized [electron-transfer flavoprotein] + H(+) = 2-methylpropenoyl-CoA + reduced [electron-transfer flavoprotein]</text>
        <dbReference type="Rhea" id="RHEA:44180"/>
        <dbReference type="Rhea" id="RHEA-COMP:10685"/>
        <dbReference type="Rhea" id="RHEA-COMP:10686"/>
        <dbReference type="ChEBI" id="CHEBI:15378"/>
        <dbReference type="ChEBI" id="CHEBI:57338"/>
        <dbReference type="ChEBI" id="CHEBI:57692"/>
        <dbReference type="ChEBI" id="CHEBI:58307"/>
        <dbReference type="ChEBI" id="CHEBI:62500"/>
    </reaction>
    <physiologicalReaction direction="left-to-right" evidence="26">
        <dbReference type="Rhea" id="RHEA:44181"/>
    </physiologicalReaction>
</comment>
<keyword evidence="14" id="KW-0496">Mitochondrion</keyword>
<dbReference type="InterPro" id="IPR006089">
    <property type="entry name" value="Acyl-CoA_DH_CS"/>
</dbReference>
<comment type="catalytic activity">
    <reaction evidence="25">
        <text>(2S)-2-methylbutanoyl-CoA + oxidized [electron-transfer flavoprotein] + H(+) = (2E)-2-methylbut-2-enoyl-CoA + reduced [electron-transfer flavoprotein]</text>
        <dbReference type="Rhea" id="RHEA:48256"/>
        <dbReference type="Rhea" id="RHEA-COMP:10685"/>
        <dbReference type="Rhea" id="RHEA-COMP:10686"/>
        <dbReference type="ChEBI" id="CHEBI:15378"/>
        <dbReference type="ChEBI" id="CHEBI:57337"/>
        <dbReference type="ChEBI" id="CHEBI:57692"/>
        <dbReference type="ChEBI" id="CHEBI:58307"/>
        <dbReference type="ChEBI" id="CHEBI:88166"/>
    </reaction>
    <physiologicalReaction direction="left-to-right" evidence="25">
        <dbReference type="Rhea" id="RHEA:48257"/>
    </physiologicalReaction>
</comment>
<evidence type="ECO:0000256" key="20">
    <source>
        <dbReference type="ARBA" id="ARBA00048235"/>
    </source>
</evidence>
<dbReference type="InterPro" id="IPR009100">
    <property type="entry name" value="AcylCoA_DH/oxidase_NM_dom_sf"/>
</dbReference>
<evidence type="ECO:0000259" key="28">
    <source>
        <dbReference type="Pfam" id="PF00441"/>
    </source>
</evidence>
<evidence type="ECO:0000256" key="8">
    <source>
        <dbReference type="ARBA" id="ARBA00022827"/>
    </source>
</evidence>
<evidence type="ECO:0000256" key="12">
    <source>
        <dbReference type="ARBA" id="ARBA00023002"/>
    </source>
</evidence>
<dbReference type="EMBL" id="CAJFCJ010000017">
    <property type="protein sequence ID" value="CAD5122559.1"/>
    <property type="molecule type" value="Genomic_DNA"/>
</dbReference>
<dbReference type="GO" id="GO:0046395">
    <property type="term" value="P:carboxylic acid catabolic process"/>
    <property type="evidence" value="ECO:0007669"/>
    <property type="project" value="UniProtKB-ARBA"/>
</dbReference>
<proteinExistence type="inferred from homology"/>